<feature type="compositionally biased region" description="Basic and acidic residues" evidence="2">
    <location>
        <begin position="19"/>
        <end position="30"/>
    </location>
</feature>
<feature type="region of interest" description="Disordered" evidence="2">
    <location>
        <begin position="494"/>
        <end position="542"/>
    </location>
</feature>
<evidence type="ECO:0000256" key="1">
    <source>
        <dbReference type="ARBA" id="ARBA00006832"/>
    </source>
</evidence>
<evidence type="ECO:0000313" key="5">
    <source>
        <dbReference type="Proteomes" id="UP001182556"/>
    </source>
</evidence>
<dbReference type="Pfam" id="PF05764">
    <property type="entry name" value="YL1"/>
    <property type="match status" value="1"/>
</dbReference>
<feature type="compositionally biased region" description="Basic and acidic residues" evidence="2">
    <location>
        <begin position="80"/>
        <end position="89"/>
    </location>
</feature>
<feature type="compositionally biased region" description="Acidic residues" evidence="2">
    <location>
        <begin position="64"/>
        <end position="79"/>
    </location>
</feature>
<dbReference type="AlphaFoldDB" id="A0AAD9L6E1"/>
<feature type="domain" description="Vps72/YL1 C-terminal" evidence="3">
    <location>
        <begin position="404"/>
        <end position="433"/>
    </location>
</feature>
<dbReference type="InterPro" id="IPR013272">
    <property type="entry name" value="Vps72/YL1_C"/>
</dbReference>
<gene>
    <name evidence="4" type="ORF">DB88DRAFT_450812</name>
</gene>
<feature type="region of interest" description="Disordered" evidence="2">
    <location>
        <begin position="64"/>
        <end position="144"/>
    </location>
</feature>
<dbReference type="Pfam" id="PF08265">
    <property type="entry name" value="YL1_C"/>
    <property type="match status" value="1"/>
</dbReference>
<feature type="region of interest" description="Disordered" evidence="2">
    <location>
        <begin position="281"/>
        <end position="355"/>
    </location>
</feature>
<keyword evidence="5" id="KW-1185">Reference proteome</keyword>
<reference evidence="4" key="1">
    <citation type="submission" date="2023-02" db="EMBL/GenBank/DDBJ databases">
        <title>Identification and recombinant expression of a fungal hydrolase from Papiliotrema laurentii that hydrolyzes apple cutin and clears colloidal polyester polyurethane.</title>
        <authorList>
            <consortium name="DOE Joint Genome Institute"/>
            <person name="Roman V.A."/>
            <person name="Bojanowski C."/>
            <person name="Crable B.R."/>
            <person name="Wagner D.N."/>
            <person name="Hung C.S."/>
            <person name="Nadeau L.J."/>
            <person name="Schratz L."/>
            <person name="Haridas S."/>
            <person name="Pangilinan J."/>
            <person name="Lipzen A."/>
            <person name="Na H."/>
            <person name="Yan M."/>
            <person name="Ng V."/>
            <person name="Grigoriev I.V."/>
            <person name="Spatafora J.W."/>
            <person name="Barlow D."/>
            <person name="Biffinger J."/>
            <person name="Kelley-Loughnane N."/>
            <person name="Varaljay V.A."/>
            <person name="Crookes-Goodson W.J."/>
        </authorList>
    </citation>
    <scope>NUCLEOTIDE SEQUENCE</scope>
    <source>
        <strain evidence="4">5307AH</strain>
    </source>
</reference>
<organism evidence="4 5">
    <name type="scientific">Papiliotrema laurentii</name>
    <name type="common">Cryptococcus laurentii</name>
    <dbReference type="NCBI Taxonomy" id="5418"/>
    <lineage>
        <taxon>Eukaryota</taxon>
        <taxon>Fungi</taxon>
        <taxon>Dikarya</taxon>
        <taxon>Basidiomycota</taxon>
        <taxon>Agaricomycotina</taxon>
        <taxon>Tremellomycetes</taxon>
        <taxon>Tremellales</taxon>
        <taxon>Rhynchogastremaceae</taxon>
        <taxon>Papiliotrema</taxon>
    </lineage>
</organism>
<dbReference type="PANTHER" id="PTHR13275">
    <property type="entry name" value="YL-1 PROTEIN TRANSCRIPTION FACTOR-LIKE 1"/>
    <property type="match status" value="1"/>
</dbReference>
<protein>
    <submittedName>
        <fullName evidence="4">YL1 nuclear protein-domain-containing protein</fullName>
    </submittedName>
</protein>
<feature type="compositionally biased region" description="Basic residues" evidence="2">
    <location>
        <begin position="529"/>
        <end position="542"/>
    </location>
</feature>
<feature type="region of interest" description="Disordered" evidence="2">
    <location>
        <begin position="1"/>
        <end position="50"/>
    </location>
</feature>
<evidence type="ECO:0000259" key="3">
    <source>
        <dbReference type="SMART" id="SM00993"/>
    </source>
</evidence>
<dbReference type="EMBL" id="JAODAN010000003">
    <property type="protein sequence ID" value="KAK1925311.1"/>
    <property type="molecule type" value="Genomic_DNA"/>
</dbReference>
<dbReference type="InterPro" id="IPR046757">
    <property type="entry name" value="YL1_N"/>
</dbReference>
<dbReference type="GO" id="GO:0005634">
    <property type="term" value="C:nucleus"/>
    <property type="evidence" value="ECO:0007669"/>
    <property type="project" value="TreeGrafter"/>
</dbReference>
<dbReference type="PANTHER" id="PTHR13275:SF4">
    <property type="entry name" value="VACUOLAR PROTEIN SORTING-ASSOCIATED PROTEIN 72 HOMOLOG"/>
    <property type="match status" value="1"/>
</dbReference>
<sequence length="542" mass="60563">MSAETVATGRSKRSTAGNRMRELLEKAHQQDEEDLFKEEAGDEEFTAPGKYHKQRTRDVFLEDFADTDEEIEMDDEEAEERAIRREERRKAKGKTKGIYNPLGPSGSKPKKVKFPPEPSGASSSRGRGTSTGKRAEDMELLDPNIDPATMAKSTLVLALRKQRREQKRLHRDQNLRSTLRASTLRTEEEILEREKAEKSNPNRKGRLAQHVTGEVRVVRKMTQDELIAAALEEEERNKESLKDWLRKEEERRELRRVGRKRVRGPRWTWVSRTVGKLVEEVEGDPAKDAARISGATPVASTPAPEERPKSPPKTADTGANTAEPDASGKPTPNAAGESSKPAEGPQPDASANEAPSRYTRNYIILSQIPGGLAKELQLVLGDHVEWDQVKYIPHRNRPINRRPVVCPFTGMPAKYRHPQTLIPYANIEGYRQIEALLNHRYLWDADASVWLGGEQDVGAEGVEAVQGWREAMHGGWIGGKDAISLMPEEPAAVADEEVHEEVHVEVPKKGSKRKSQPESDTVQAVSGAKRAKTKRGRGKGRG</sequence>
<evidence type="ECO:0000256" key="2">
    <source>
        <dbReference type="SAM" id="MobiDB-lite"/>
    </source>
</evidence>
<evidence type="ECO:0000313" key="4">
    <source>
        <dbReference type="EMBL" id="KAK1925311.1"/>
    </source>
</evidence>
<dbReference type="SMART" id="SM00993">
    <property type="entry name" value="YL1_C"/>
    <property type="match status" value="1"/>
</dbReference>
<accession>A0AAD9L6E1</accession>
<proteinExistence type="inferred from homology"/>
<feature type="compositionally biased region" description="Acidic residues" evidence="2">
    <location>
        <begin position="31"/>
        <end position="45"/>
    </location>
</feature>
<name>A0AAD9L6E1_PAPLA</name>
<feature type="compositionally biased region" description="Low complexity" evidence="2">
    <location>
        <begin position="119"/>
        <end position="132"/>
    </location>
</feature>
<dbReference type="Proteomes" id="UP001182556">
    <property type="component" value="Unassembled WGS sequence"/>
</dbReference>
<comment type="caution">
    <text evidence="4">The sequence shown here is derived from an EMBL/GenBank/DDBJ whole genome shotgun (WGS) entry which is preliminary data.</text>
</comment>
<comment type="similarity">
    <text evidence="1">Belongs to the VPS72/YL1 family.</text>
</comment>